<dbReference type="SUPFAM" id="SSF57756">
    <property type="entry name" value="Retrovirus zinc finger-like domains"/>
    <property type="match status" value="1"/>
</dbReference>
<keyword evidence="1" id="KW-0863">Zinc-finger</keyword>
<protein>
    <recommendedName>
        <fullName evidence="3">CCHC-type domain-containing protein</fullName>
    </recommendedName>
</protein>
<sequence>MQRSRSPLTLRYDRSDRRERGRDRSFSISSLSSCSIGNDHNRSNIVGRGSSKSDKYKQRSESDNKRHDRKHKGEYQSGNDKDRFNHSSRDMQKSRDEHENVYLNFEPNTHNNIEESVDPSVCNFRDTSHIISDLSVEQRRNPNDDRLERLEKMVEVLVQSKQQKSNVSVPMELGPAGSTGDLNPKNPFFTTSVWLNKISERCLDQNLDDKSCIKYMEQKMDGIIKAWYKTLDNYDFTWPELKMLITRTFPDTIDFATTLHLLVDRVKSPDESITQYYFSKIYLLEACKITGTNAVSCLIDGLNDGYLQQEAKANKYLTPESLYSNFLSKLANYEIQIEEIKTSSQDEAEFVEGLPLQQFQRKIDPLVKKKCYTCGKFGHISEKCRHAPLCYKCRLKGHIAAKCPQRD</sequence>
<name>A0A9N9X5A2_PHACE</name>
<dbReference type="OrthoDB" id="6781600at2759"/>
<dbReference type="PROSITE" id="PS50158">
    <property type="entry name" value="ZF_CCHC"/>
    <property type="match status" value="2"/>
</dbReference>
<feature type="compositionally biased region" description="Basic and acidic residues" evidence="2">
    <location>
        <begin position="51"/>
        <end position="96"/>
    </location>
</feature>
<keyword evidence="1" id="KW-0862">Zinc</keyword>
<evidence type="ECO:0000313" key="4">
    <source>
        <dbReference type="EMBL" id="CAG9824414.1"/>
    </source>
</evidence>
<keyword evidence="5" id="KW-1185">Reference proteome</keyword>
<proteinExistence type="predicted"/>
<dbReference type="EMBL" id="OU896714">
    <property type="protein sequence ID" value="CAG9824414.1"/>
    <property type="molecule type" value="Genomic_DNA"/>
</dbReference>
<feature type="region of interest" description="Disordered" evidence="2">
    <location>
        <begin position="1"/>
        <end position="96"/>
    </location>
</feature>
<organism evidence="4 5">
    <name type="scientific">Phaedon cochleariae</name>
    <name type="common">Mustard beetle</name>
    <dbReference type="NCBI Taxonomy" id="80249"/>
    <lineage>
        <taxon>Eukaryota</taxon>
        <taxon>Metazoa</taxon>
        <taxon>Ecdysozoa</taxon>
        <taxon>Arthropoda</taxon>
        <taxon>Hexapoda</taxon>
        <taxon>Insecta</taxon>
        <taxon>Pterygota</taxon>
        <taxon>Neoptera</taxon>
        <taxon>Endopterygota</taxon>
        <taxon>Coleoptera</taxon>
        <taxon>Polyphaga</taxon>
        <taxon>Cucujiformia</taxon>
        <taxon>Chrysomeloidea</taxon>
        <taxon>Chrysomelidae</taxon>
        <taxon>Chrysomelinae</taxon>
        <taxon>Chrysomelini</taxon>
        <taxon>Phaedon</taxon>
    </lineage>
</organism>
<reference evidence="4" key="2">
    <citation type="submission" date="2022-10" db="EMBL/GenBank/DDBJ databases">
        <authorList>
            <consortium name="ENA_rothamsted_submissions"/>
            <consortium name="culmorum"/>
            <person name="King R."/>
        </authorList>
    </citation>
    <scope>NUCLEOTIDE SEQUENCE</scope>
</reference>
<evidence type="ECO:0000259" key="3">
    <source>
        <dbReference type="PROSITE" id="PS50158"/>
    </source>
</evidence>
<keyword evidence="1" id="KW-0479">Metal-binding</keyword>
<evidence type="ECO:0000256" key="1">
    <source>
        <dbReference type="PROSITE-ProRule" id="PRU00047"/>
    </source>
</evidence>
<dbReference type="Pfam" id="PF00098">
    <property type="entry name" value="zf-CCHC"/>
    <property type="match status" value="2"/>
</dbReference>
<dbReference type="SMART" id="SM00343">
    <property type="entry name" value="ZnF_C2HC"/>
    <property type="match status" value="2"/>
</dbReference>
<feature type="compositionally biased region" description="Basic and acidic residues" evidence="2">
    <location>
        <begin position="11"/>
        <end position="25"/>
    </location>
</feature>
<evidence type="ECO:0000256" key="2">
    <source>
        <dbReference type="SAM" id="MobiDB-lite"/>
    </source>
</evidence>
<accession>A0A9N9X5A2</accession>
<gene>
    <name evidence="4" type="ORF">PHAECO_LOCUS12126</name>
</gene>
<dbReference type="GO" id="GO:0003676">
    <property type="term" value="F:nucleic acid binding"/>
    <property type="evidence" value="ECO:0007669"/>
    <property type="project" value="InterPro"/>
</dbReference>
<feature type="domain" description="CCHC-type" evidence="3">
    <location>
        <begin position="390"/>
        <end position="405"/>
    </location>
</feature>
<dbReference type="InterPro" id="IPR036875">
    <property type="entry name" value="Znf_CCHC_sf"/>
</dbReference>
<dbReference type="InterPro" id="IPR001878">
    <property type="entry name" value="Znf_CCHC"/>
</dbReference>
<dbReference type="AlphaFoldDB" id="A0A9N9X5A2"/>
<evidence type="ECO:0000313" key="5">
    <source>
        <dbReference type="Proteomes" id="UP001153737"/>
    </source>
</evidence>
<feature type="compositionally biased region" description="Low complexity" evidence="2">
    <location>
        <begin position="26"/>
        <end position="35"/>
    </location>
</feature>
<feature type="domain" description="CCHC-type" evidence="3">
    <location>
        <begin position="370"/>
        <end position="385"/>
    </location>
</feature>
<reference evidence="4" key="1">
    <citation type="submission" date="2022-01" db="EMBL/GenBank/DDBJ databases">
        <authorList>
            <person name="King R."/>
        </authorList>
    </citation>
    <scope>NUCLEOTIDE SEQUENCE</scope>
</reference>
<dbReference type="GO" id="GO:0008270">
    <property type="term" value="F:zinc ion binding"/>
    <property type="evidence" value="ECO:0007669"/>
    <property type="project" value="UniProtKB-KW"/>
</dbReference>
<dbReference type="Proteomes" id="UP001153737">
    <property type="component" value="Chromosome 8"/>
</dbReference>
<dbReference type="Gene3D" id="4.10.60.10">
    <property type="entry name" value="Zinc finger, CCHC-type"/>
    <property type="match status" value="1"/>
</dbReference>